<comment type="caution">
    <text evidence="2">The sequence shown here is derived from an EMBL/GenBank/DDBJ whole genome shotgun (WGS) entry which is preliminary data.</text>
</comment>
<feature type="compositionally biased region" description="Polar residues" evidence="1">
    <location>
        <begin position="291"/>
        <end position="304"/>
    </location>
</feature>
<keyword evidence="3" id="KW-1185">Reference proteome</keyword>
<feature type="region of interest" description="Disordered" evidence="1">
    <location>
        <begin position="215"/>
        <end position="304"/>
    </location>
</feature>
<protein>
    <submittedName>
        <fullName evidence="2">Uncharacterized protein</fullName>
    </submittedName>
</protein>
<reference evidence="2" key="1">
    <citation type="journal article" date="2021" name="Nat. Commun.">
        <title>Genetic determinants of endophytism in the Arabidopsis root mycobiome.</title>
        <authorList>
            <person name="Mesny F."/>
            <person name="Miyauchi S."/>
            <person name="Thiergart T."/>
            <person name="Pickel B."/>
            <person name="Atanasova L."/>
            <person name="Karlsson M."/>
            <person name="Huettel B."/>
            <person name="Barry K.W."/>
            <person name="Haridas S."/>
            <person name="Chen C."/>
            <person name="Bauer D."/>
            <person name="Andreopoulos W."/>
            <person name="Pangilinan J."/>
            <person name="LaButti K."/>
            <person name="Riley R."/>
            <person name="Lipzen A."/>
            <person name="Clum A."/>
            <person name="Drula E."/>
            <person name="Henrissat B."/>
            <person name="Kohler A."/>
            <person name="Grigoriev I.V."/>
            <person name="Martin F.M."/>
            <person name="Hacquard S."/>
        </authorList>
    </citation>
    <scope>NUCLEOTIDE SEQUENCE</scope>
    <source>
        <strain evidence="2">MPI-CAGE-AT-0016</strain>
    </source>
</reference>
<evidence type="ECO:0000313" key="2">
    <source>
        <dbReference type="EMBL" id="KAH7353933.1"/>
    </source>
</evidence>
<proteinExistence type="predicted"/>
<evidence type="ECO:0000256" key="1">
    <source>
        <dbReference type="SAM" id="MobiDB-lite"/>
    </source>
</evidence>
<accession>A0A8K0X1T7</accession>
<sequence length="304" mass="33683">MRLGQVMDHAKCVPGPPRSSQFATIVLIQMTRPVSSSVSNGSPVAMELGFGRDPACVIQEDCPSVCPQFILNINRPRSSQQAPCHVAFRFDLSMRFSSARHQRFAQQQTTSATYCRVLSAPIQSMRPEREWAMKLLRPNCQRHRVVSSPEFSLGRCCRKTHASATAYNKPALMFREPWAQGWIPILIRAKRETLSSSSLPQRALEDLHTICIHESTSSTGVSEGTDHYSGLTPRPPQQRPDTKQPPLGPETDLPGFDELLQSGRGRRAQAAGFHPSRGLSRTIPRTAGNCRETTTNPPITSTDP</sequence>
<dbReference type="Proteomes" id="UP000813385">
    <property type="component" value="Unassembled WGS sequence"/>
</dbReference>
<evidence type="ECO:0000313" key="3">
    <source>
        <dbReference type="Proteomes" id="UP000813385"/>
    </source>
</evidence>
<dbReference type="EMBL" id="JAGPXD010000005">
    <property type="protein sequence ID" value="KAH7353933.1"/>
    <property type="molecule type" value="Genomic_DNA"/>
</dbReference>
<organism evidence="2 3">
    <name type="scientific">Plectosphaerella cucumerina</name>
    <dbReference type="NCBI Taxonomy" id="40658"/>
    <lineage>
        <taxon>Eukaryota</taxon>
        <taxon>Fungi</taxon>
        <taxon>Dikarya</taxon>
        <taxon>Ascomycota</taxon>
        <taxon>Pezizomycotina</taxon>
        <taxon>Sordariomycetes</taxon>
        <taxon>Hypocreomycetidae</taxon>
        <taxon>Glomerellales</taxon>
        <taxon>Plectosphaerellaceae</taxon>
        <taxon>Plectosphaerella</taxon>
    </lineage>
</organism>
<gene>
    <name evidence="2" type="ORF">B0T11DRAFT_287650</name>
</gene>
<name>A0A8K0X1T7_9PEZI</name>
<dbReference type="AlphaFoldDB" id="A0A8K0X1T7"/>